<evidence type="ECO:0000313" key="1">
    <source>
        <dbReference type="EMBL" id="CAI6336575.1"/>
    </source>
</evidence>
<sequence length="495" mass="56638">MLRYQNLAEYHNPQPISRAAVLAQLRDADDNPYAECPEDKRSAVVQHVQLSSLHASTSEDASLQHARANLEALYDKQRASTDWSLDCERTPRSCHSIQLEKRTLDTSILRRIADGRGPRDAQYKDLLGPLRLAEQGSNETHSAAHETYEDLLKVLLAWNRHVAPIQDLIEERQELMEALRARDQLIDEAAQRNTLRLLNQPFPRLQKALCAFRPEIAHFANQDVSSIMIIMVANIRVAIDIDDDLKCAIFKTLFKEATVRLLFDRSFRSQRGEFRMEQKSARDRGDWDEVHRLKEKEREVERQYKAQRASEIIDSIRFARGDLYNKYLMEMQDLAVVQTAQMEVAAETHSPQMIMSTIEEGSKGIYDDEDGDDRLQGIGEVCNRDAGDINRMLEVTRDCLHRTRKFAALDVVDAVERNRVRRERMDMPGTASMMMKVVEDTKVIRGMSMNVLKHMGDMETGLEEMMGAATTRYQAIEGGLRTIGEVGNEDDEEVS</sequence>
<accession>A0A9W4XQ15</accession>
<dbReference type="Proteomes" id="UP001152607">
    <property type="component" value="Unassembled WGS sequence"/>
</dbReference>
<comment type="caution">
    <text evidence="1">The sequence shown here is derived from an EMBL/GenBank/DDBJ whole genome shotgun (WGS) entry which is preliminary data.</text>
</comment>
<dbReference type="AlphaFoldDB" id="A0A9W4XQ15"/>
<dbReference type="OrthoDB" id="3800294at2759"/>
<name>A0A9W4XQ15_9PLEO</name>
<dbReference type="EMBL" id="CAOQHR010000006">
    <property type="protein sequence ID" value="CAI6336575.1"/>
    <property type="molecule type" value="Genomic_DNA"/>
</dbReference>
<keyword evidence="2" id="KW-1185">Reference proteome</keyword>
<proteinExistence type="predicted"/>
<evidence type="ECO:0000313" key="2">
    <source>
        <dbReference type="Proteomes" id="UP001152607"/>
    </source>
</evidence>
<organism evidence="1 2">
    <name type="scientific">Periconia digitata</name>
    <dbReference type="NCBI Taxonomy" id="1303443"/>
    <lineage>
        <taxon>Eukaryota</taxon>
        <taxon>Fungi</taxon>
        <taxon>Dikarya</taxon>
        <taxon>Ascomycota</taxon>
        <taxon>Pezizomycotina</taxon>
        <taxon>Dothideomycetes</taxon>
        <taxon>Pleosporomycetidae</taxon>
        <taxon>Pleosporales</taxon>
        <taxon>Massarineae</taxon>
        <taxon>Periconiaceae</taxon>
        <taxon>Periconia</taxon>
    </lineage>
</organism>
<gene>
    <name evidence="1" type="ORF">PDIGIT_LOCUS9678</name>
</gene>
<reference evidence="1" key="1">
    <citation type="submission" date="2023-01" db="EMBL/GenBank/DDBJ databases">
        <authorList>
            <person name="Van Ghelder C."/>
            <person name="Rancurel C."/>
        </authorList>
    </citation>
    <scope>NUCLEOTIDE SEQUENCE</scope>
    <source>
        <strain evidence="1">CNCM I-4278</strain>
    </source>
</reference>
<protein>
    <submittedName>
        <fullName evidence="1">Uncharacterized protein</fullName>
    </submittedName>
</protein>